<accession>A0A517MLL5</accession>
<dbReference type="RefSeq" id="WP_218932791.1">
    <property type="nucleotide sequence ID" value="NZ_CP036262.1"/>
</dbReference>
<organism evidence="2 3">
    <name type="scientific">Roseimaritima multifibrata</name>
    <dbReference type="NCBI Taxonomy" id="1930274"/>
    <lineage>
        <taxon>Bacteria</taxon>
        <taxon>Pseudomonadati</taxon>
        <taxon>Planctomycetota</taxon>
        <taxon>Planctomycetia</taxon>
        <taxon>Pirellulales</taxon>
        <taxon>Pirellulaceae</taxon>
        <taxon>Roseimaritima</taxon>
    </lineage>
</organism>
<dbReference type="EMBL" id="CP036262">
    <property type="protein sequence ID" value="QDS95795.1"/>
    <property type="molecule type" value="Genomic_DNA"/>
</dbReference>
<proteinExistence type="predicted"/>
<dbReference type="Proteomes" id="UP000320672">
    <property type="component" value="Chromosome"/>
</dbReference>
<gene>
    <name evidence="2" type="ORF">FF011L_45960</name>
</gene>
<reference evidence="2 3" key="1">
    <citation type="submission" date="2019-02" db="EMBL/GenBank/DDBJ databases">
        <title>Deep-cultivation of Planctomycetes and their phenomic and genomic characterization uncovers novel biology.</title>
        <authorList>
            <person name="Wiegand S."/>
            <person name="Jogler M."/>
            <person name="Boedeker C."/>
            <person name="Pinto D."/>
            <person name="Vollmers J."/>
            <person name="Rivas-Marin E."/>
            <person name="Kohn T."/>
            <person name="Peeters S.H."/>
            <person name="Heuer A."/>
            <person name="Rast P."/>
            <person name="Oberbeckmann S."/>
            <person name="Bunk B."/>
            <person name="Jeske O."/>
            <person name="Meyerdierks A."/>
            <person name="Storesund J.E."/>
            <person name="Kallscheuer N."/>
            <person name="Luecker S."/>
            <person name="Lage O.M."/>
            <person name="Pohl T."/>
            <person name="Merkel B.J."/>
            <person name="Hornburger P."/>
            <person name="Mueller R.-W."/>
            <person name="Bruemmer F."/>
            <person name="Labrenz M."/>
            <person name="Spormann A.M."/>
            <person name="Op den Camp H."/>
            <person name="Overmann J."/>
            <person name="Amann R."/>
            <person name="Jetten M.S.M."/>
            <person name="Mascher T."/>
            <person name="Medema M.H."/>
            <person name="Devos D.P."/>
            <person name="Kaster A.-K."/>
            <person name="Ovreas L."/>
            <person name="Rohde M."/>
            <person name="Galperin M.Y."/>
            <person name="Jogler C."/>
        </authorList>
    </citation>
    <scope>NUCLEOTIDE SEQUENCE [LARGE SCALE GENOMIC DNA]</scope>
    <source>
        <strain evidence="2 3">FF011L</strain>
    </source>
</reference>
<sequence length="89" mass="9814">MQSRFAVVLGAVALALVALRGGLRNEVPSDVLFEGLLAMLIFFVIGAVAGKIADYLVRQSVETQFRQRVAVFEEELQQTQQRDSKSDDS</sequence>
<feature type="transmembrane region" description="Helical" evidence="1">
    <location>
        <begin position="36"/>
        <end position="57"/>
    </location>
</feature>
<keyword evidence="3" id="KW-1185">Reference proteome</keyword>
<evidence type="ECO:0000313" key="2">
    <source>
        <dbReference type="EMBL" id="QDS95795.1"/>
    </source>
</evidence>
<evidence type="ECO:0000256" key="1">
    <source>
        <dbReference type="SAM" id="Phobius"/>
    </source>
</evidence>
<keyword evidence="1" id="KW-0472">Membrane</keyword>
<name>A0A517MLL5_9BACT</name>
<evidence type="ECO:0000313" key="3">
    <source>
        <dbReference type="Proteomes" id="UP000320672"/>
    </source>
</evidence>
<dbReference type="AlphaFoldDB" id="A0A517MLL5"/>
<dbReference type="KEGG" id="rml:FF011L_45960"/>
<keyword evidence="1" id="KW-1133">Transmembrane helix</keyword>
<protein>
    <submittedName>
        <fullName evidence="2">Uncharacterized protein</fullName>
    </submittedName>
</protein>
<keyword evidence="1" id="KW-0812">Transmembrane</keyword>